<dbReference type="Gene3D" id="2.130.10.10">
    <property type="entry name" value="YVTN repeat-like/Quinoprotein amine dehydrogenase"/>
    <property type="match status" value="1"/>
</dbReference>
<dbReference type="OrthoDB" id="2161379at2759"/>
<dbReference type="EMBL" id="CAJHUC010000536">
    <property type="protein sequence ID" value="CAD7696744.1"/>
    <property type="molecule type" value="Genomic_DNA"/>
</dbReference>
<dbReference type="InterPro" id="IPR015943">
    <property type="entry name" value="WD40/YVTN_repeat-like_dom_sf"/>
</dbReference>
<accession>A0A8S1IR64</accession>
<organism evidence="2 3">
    <name type="scientific">Ostreobium quekettii</name>
    <dbReference type="NCBI Taxonomy" id="121088"/>
    <lineage>
        <taxon>Eukaryota</taxon>
        <taxon>Viridiplantae</taxon>
        <taxon>Chlorophyta</taxon>
        <taxon>core chlorophytes</taxon>
        <taxon>Ulvophyceae</taxon>
        <taxon>TCBD clade</taxon>
        <taxon>Bryopsidales</taxon>
        <taxon>Ostreobineae</taxon>
        <taxon>Ostreobiaceae</taxon>
        <taxon>Ostreobium</taxon>
    </lineage>
</organism>
<evidence type="ECO:0000256" key="1">
    <source>
        <dbReference type="SAM" id="MobiDB-lite"/>
    </source>
</evidence>
<gene>
    <name evidence="2" type="ORF">OSTQU699_LOCUS2105</name>
</gene>
<dbReference type="SUPFAM" id="SSF50978">
    <property type="entry name" value="WD40 repeat-like"/>
    <property type="match status" value="1"/>
</dbReference>
<dbReference type="PANTHER" id="PTHR44464">
    <property type="entry name" value="WD REPEAT-CONTAINING PROTEIN 17"/>
    <property type="match status" value="1"/>
</dbReference>
<dbReference type="InterPro" id="IPR036322">
    <property type="entry name" value="WD40_repeat_dom_sf"/>
</dbReference>
<evidence type="ECO:0000313" key="3">
    <source>
        <dbReference type="Proteomes" id="UP000708148"/>
    </source>
</evidence>
<feature type="region of interest" description="Disordered" evidence="1">
    <location>
        <begin position="128"/>
        <end position="173"/>
    </location>
</feature>
<name>A0A8S1IR64_9CHLO</name>
<proteinExistence type="predicted"/>
<dbReference type="Proteomes" id="UP000708148">
    <property type="component" value="Unassembled WGS sequence"/>
</dbReference>
<dbReference type="PANTHER" id="PTHR44464:SF1">
    <property type="entry name" value="WD REPEAT-CONTAINING PROTEIN 17"/>
    <property type="match status" value="1"/>
</dbReference>
<protein>
    <submittedName>
        <fullName evidence="2">Uncharacterized protein</fullName>
    </submittedName>
</protein>
<comment type="caution">
    <text evidence="2">The sequence shown here is derived from an EMBL/GenBank/DDBJ whole genome shotgun (WGS) entry which is preliminary data.</text>
</comment>
<sequence length="173" mass="19612">MRQQALIPSGCQQRSSNVATHNGKFAFSSTMAIYVYSLQSKEPRLQKILAQSGKCFSAICWNPNEADQLACATTDSVIRKYSIEKEVPTSWTQVPTRCTVGQLEWFRPVPLARWACITARRMGHRVAQVQGRHHMLQADGRRSRNNSRRNKVECRPGPQQSRREDGNQKPALS</sequence>
<keyword evidence="3" id="KW-1185">Reference proteome</keyword>
<dbReference type="AlphaFoldDB" id="A0A8S1IR64"/>
<evidence type="ECO:0000313" key="2">
    <source>
        <dbReference type="EMBL" id="CAD7696744.1"/>
    </source>
</evidence>
<reference evidence="2" key="1">
    <citation type="submission" date="2020-12" db="EMBL/GenBank/DDBJ databases">
        <authorList>
            <person name="Iha C."/>
        </authorList>
    </citation>
    <scope>NUCLEOTIDE SEQUENCE</scope>
</reference>